<proteinExistence type="predicted"/>
<dbReference type="EMBL" id="BMED01000001">
    <property type="protein sequence ID" value="GGC70326.1"/>
    <property type="molecule type" value="Genomic_DNA"/>
</dbReference>
<dbReference type="PANTHER" id="PTHR39431:SF1">
    <property type="entry name" value="FRPA_C-RELATED PROTEIN"/>
    <property type="match status" value="1"/>
</dbReference>
<organism evidence="2 3">
    <name type="scientific">Undibacterium terreum</name>
    <dbReference type="NCBI Taxonomy" id="1224302"/>
    <lineage>
        <taxon>Bacteria</taxon>
        <taxon>Pseudomonadati</taxon>
        <taxon>Pseudomonadota</taxon>
        <taxon>Betaproteobacteria</taxon>
        <taxon>Burkholderiales</taxon>
        <taxon>Oxalobacteraceae</taxon>
        <taxon>Undibacterium</taxon>
    </lineage>
</organism>
<dbReference type="AlphaFoldDB" id="A0A916XGG8"/>
<name>A0A916XGG8_9BURK</name>
<evidence type="ECO:0008006" key="4">
    <source>
        <dbReference type="Google" id="ProtNLM"/>
    </source>
</evidence>
<protein>
    <recommendedName>
        <fullName evidence="4">VCBS repeat-containing protein</fullName>
    </recommendedName>
</protein>
<feature type="compositionally biased region" description="Low complexity" evidence="1">
    <location>
        <begin position="138"/>
        <end position="156"/>
    </location>
</feature>
<evidence type="ECO:0000256" key="1">
    <source>
        <dbReference type="SAM" id="MobiDB-lite"/>
    </source>
</evidence>
<evidence type="ECO:0000313" key="3">
    <source>
        <dbReference type="Proteomes" id="UP000637423"/>
    </source>
</evidence>
<reference evidence="2" key="1">
    <citation type="journal article" date="2014" name="Int. J. Syst. Evol. Microbiol.">
        <title>Complete genome sequence of Corynebacterium casei LMG S-19264T (=DSM 44701T), isolated from a smear-ripened cheese.</title>
        <authorList>
            <consortium name="US DOE Joint Genome Institute (JGI-PGF)"/>
            <person name="Walter F."/>
            <person name="Albersmeier A."/>
            <person name="Kalinowski J."/>
            <person name="Ruckert C."/>
        </authorList>
    </citation>
    <scope>NUCLEOTIDE SEQUENCE</scope>
    <source>
        <strain evidence="2">CGMCC 1.10998</strain>
    </source>
</reference>
<keyword evidence="3" id="KW-1185">Reference proteome</keyword>
<sequence>MKISSSDMVMTASHTATQVQDINESLHVWIDKKADQAQNQAQGAGANSLPDTASSTVHISDGARAASQNNGQNNNQSNKQAIGADQTAVAGSLEAQAISDASTTASHDPMLWLIKQVLEYFLGEKINLFDSSKLTDGAASAPAAAPDPAAAKPAAKKGWGLEYDKTTTTTESEKSTFQASGVINTEDGKSIKFNLSFDLQRSYSEQSGVHVRAGDAKSIDPLVVNFSGGSIDLTSTKFAFDLDSDGKKENISFVQGGGFLALDKNGDGKINDGSELFGPSSGNGFSELSTLDSDGNGWIDENDTAFQDLKVWTKDASGADKLTSLKDAGVGALYLGNTESSFQFKDAQNNSQGQLRSSGVWLSDDGKAGALQQIDLTV</sequence>
<gene>
    <name evidence="2" type="ORF">GCM10011396_16750</name>
</gene>
<evidence type="ECO:0000313" key="2">
    <source>
        <dbReference type="EMBL" id="GGC70326.1"/>
    </source>
</evidence>
<accession>A0A916XGG8</accession>
<reference evidence="2" key="2">
    <citation type="submission" date="2020-09" db="EMBL/GenBank/DDBJ databases">
        <authorList>
            <person name="Sun Q."/>
            <person name="Zhou Y."/>
        </authorList>
    </citation>
    <scope>NUCLEOTIDE SEQUENCE</scope>
    <source>
        <strain evidence="2">CGMCC 1.10998</strain>
    </source>
</reference>
<comment type="caution">
    <text evidence="2">The sequence shown here is derived from an EMBL/GenBank/DDBJ whole genome shotgun (WGS) entry which is preliminary data.</text>
</comment>
<dbReference type="PANTHER" id="PTHR39431">
    <property type="entry name" value="FRPA/C-RELATED PROTEIN"/>
    <property type="match status" value="1"/>
</dbReference>
<dbReference type="Proteomes" id="UP000637423">
    <property type="component" value="Unassembled WGS sequence"/>
</dbReference>
<feature type="region of interest" description="Disordered" evidence="1">
    <location>
        <begin position="137"/>
        <end position="156"/>
    </location>
</feature>
<dbReference type="RefSeq" id="WP_188565449.1">
    <property type="nucleotide sequence ID" value="NZ_BMED01000001.1"/>
</dbReference>